<evidence type="ECO:0000259" key="4">
    <source>
        <dbReference type="PROSITE" id="PS50011"/>
    </source>
</evidence>
<reference evidence="5 6" key="1">
    <citation type="journal article" date="2018" name="Cell">
        <title>The Chara Genome: Secondary Complexity and Implications for Plant Terrestrialization.</title>
        <authorList>
            <person name="Nishiyama T."/>
            <person name="Sakayama H."/>
            <person name="Vries J.D."/>
            <person name="Buschmann H."/>
            <person name="Saint-Marcoux D."/>
            <person name="Ullrich K.K."/>
            <person name="Haas F.B."/>
            <person name="Vanderstraeten L."/>
            <person name="Becker D."/>
            <person name="Lang D."/>
            <person name="Vosolsobe S."/>
            <person name="Rombauts S."/>
            <person name="Wilhelmsson P.K.I."/>
            <person name="Janitza P."/>
            <person name="Kern R."/>
            <person name="Heyl A."/>
            <person name="Rumpler F."/>
            <person name="Villalobos L.I.A.C."/>
            <person name="Clay J.M."/>
            <person name="Skokan R."/>
            <person name="Toyoda A."/>
            <person name="Suzuki Y."/>
            <person name="Kagoshima H."/>
            <person name="Schijlen E."/>
            <person name="Tajeshwar N."/>
            <person name="Catarino B."/>
            <person name="Hetherington A.J."/>
            <person name="Saltykova A."/>
            <person name="Bonnot C."/>
            <person name="Breuninger H."/>
            <person name="Symeonidi A."/>
            <person name="Radhakrishnan G.V."/>
            <person name="Van Nieuwerburgh F."/>
            <person name="Deforce D."/>
            <person name="Chang C."/>
            <person name="Karol K.G."/>
            <person name="Hedrich R."/>
            <person name="Ulvskov P."/>
            <person name="Glockner G."/>
            <person name="Delwiche C.F."/>
            <person name="Petrasek J."/>
            <person name="Van de Peer Y."/>
            <person name="Friml J."/>
            <person name="Beilby M."/>
            <person name="Dolan L."/>
            <person name="Kohara Y."/>
            <person name="Sugano S."/>
            <person name="Fujiyama A."/>
            <person name="Delaux P.-M."/>
            <person name="Quint M."/>
            <person name="TheiBen G."/>
            <person name="Hagemann M."/>
            <person name="Harholt J."/>
            <person name="Dunand C."/>
            <person name="Zachgo S."/>
            <person name="Langdale J."/>
            <person name="Maumus F."/>
            <person name="Straeten D.V.D."/>
            <person name="Gould S.B."/>
            <person name="Rensing S.A."/>
        </authorList>
    </citation>
    <scope>NUCLEOTIDE SEQUENCE [LARGE SCALE GENOMIC DNA]</scope>
    <source>
        <strain evidence="5 6">S276</strain>
    </source>
</reference>
<keyword evidence="6" id="KW-1185">Reference proteome</keyword>
<evidence type="ECO:0000313" key="5">
    <source>
        <dbReference type="EMBL" id="GBG90859.1"/>
    </source>
</evidence>
<dbReference type="InterPro" id="IPR011044">
    <property type="entry name" value="Quino_amine_DH_bsu"/>
</dbReference>
<feature type="region of interest" description="Disordered" evidence="3">
    <location>
        <begin position="432"/>
        <end position="469"/>
    </location>
</feature>
<comment type="caution">
    <text evidence="5">The sequence shown here is derived from an EMBL/GenBank/DDBJ whole genome shotgun (WGS) entry which is preliminary data.</text>
</comment>
<dbReference type="Proteomes" id="UP000265515">
    <property type="component" value="Unassembled WGS sequence"/>
</dbReference>
<dbReference type="GO" id="GO:0004672">
    <property type="term" value="F:protein kinase activity"/>
    <property type="evidence" value="ECO:0007669"/>
    <property type="project" value="InterPro"/>
</dbReference>
<dbReference type="Gramene" id="GBG90859">
    <property type="protein sequence ID" value="GBG90859"/>
    <property type="gene ID" value="CBR_g51365"/>
</dbReference>
<evidence type="ECO:0000313" key="6">
    <source>
        <dbReference type="Proteomes" id="UP000265515"/>
    </source>
</evidence>
<dbReference type="SUPFAM" id="SSF56112">
    <property type="entry name" value="Protein kinase-like (PK-like)"/>
    <property type="match status" value="1"/>
</dbReference>
<dbReference type="AlphaFoldDB" id="A0A388M8R7"/>
<feature type="compositionally biased region" description="Low complexity" evidence="3">
    <location>
        <begin position="444"/>
        <end position="469"/>
    </location>
</feature>
<sequence>MLMITWTRVCGHDFTGERPVPREWTFDTTAAESVRRPGFRTSERRVLAMSSGASPSVPLASVSEKRMTVLCPELFASGDTVLPVLVHTAPPPFQSVDKVKNCRSVIRRLVFHPNGSEFYYILDENCFSNDTLLSKRMSLRKAVLGRIHSTDDHPVLSYWWRFAEGSGPRENSSFIWTSVDHANISMETLYSLDVTKLGDHLVMVARSGNKEANIVSMSLSDGYRTSVPVPAVWPESLALNPEKTRLYLADVCPPLRLLSVAATDSALPVERAEWTTVRIFGVNSEPNISRVIFTPQSFVFAETCLYFIDDTTDRVWGIDISSSSDPRPVAGSGQKGSIDGDGFSSSFRSLKDVVTTPDGCNVFVADYYYGLIRWLKLDSPCSTARGVETVARYTELSALALHQSADELSLYVGASDGSVFELKINSSKLQTCASPPDSPPSFSSPPSSSAAGFSSPPPQDSFTSPSSSRSSSIKRRLALVIALPLSASALLGLGACLYCWTCRQRDGPLWSSTRRTGRANVTEPPELRSGVPLRREERDLHLTQVKQFSLATLSGCTDNFSQSYRIGASGAFGDVYWGSIDDKELAIKVMTGDLTEGKRSMFVKEVNTLSRLHHANLIELVGYCDEGNLSILVYPYFQGGSLDARLHDREKAVPGEPCLPPLTLVERMCVAWQIAKGLSYLHDGANPPIIHRDIKSSNVLLGGGSGANLHVVVADFGIATIGDRVLGTGHDTVVKTSHMAGTFGYMAPEYVRNGILSEKNDVYAFGVIVLELLTGRKAVTQAPSESRWQTLMDWAKPFLGSESLAANVLYEILDPCLRDQAAGSTCEDMVKEALQLASKCLVVDPEARPTMSGLAGRIGEMLVEASRHTQDIMII</sequence>
<dbReference type="Pfam" id="PF07714">
    <property type="entry name" value="PK_Tyr_Ser-Thr"/>
    <property type="match status" value="1"/>
</dbReference>
<dbReference type="Gene3D" id="1.10.510.10">
    <property type="entry name" value="Transferase(Phosphotransferase) domain 1"/>
    <property type="match status" value="1"/>
</dbReference>
<dbReference type="EMBL" id="BFEA01000847">
    <property type="protein sequence ID" value="GBG90859.1"/>
    <property type="molecule type" value="Genomic_DNA"/>
</dbReference>
<keyword evidence="2" id="KW-0067">ATP-binding</keyword>
<dbReference type="InterPro" id="IPR011042">
    <property type="entry name" value="6-blade_b-propeller_TolB-like"/>
</dbReference>
<name>A0A388M8R7_CHABU</name>
<dbReference type="InterPro" id="IPR011009">
    <property type="entry name" value="Kinase-like_dom_sf"/>
</dbReference>
<dbReference type="SMART" id="SM00220">
    <property type="entry name" value="S_TKc"/>
    <property type="match status" value="1"/>
</dbReference>
<dbReference type="STRING" id="69332.A0A388M8R7"/>
<dbReference type="Gene3D" id="3.30.200.20">
    <property type="entry name" value="Phosphorylase Kinase, domain 1"/>
    <property type="match status" value="1"/>
</dbReference>
<dbReference type="GO" id="GO:0005524">
    <property type="term" value="F:ATP binding"/>
    <property type="evidence" value="ECO:0007669"/>
    <property type="project" value="UniProtKB-KW"/>
</dbReference>
<dbReference type="PROSITE" id="PS00108">
    <property type="entry name" value="PROTEIN_KINASE_ST"/>
    <property type="match status" value="1"/>
</dbReference>
<evidence type="ECO:0000256" key="2">
    <source>
        <dbReference type="ARBA" id="ARBA00022840"/>
    </source>
</evidence>
<protein>
    <recommendedName>
        <fullName evidence="4">Protein kinase domain-containing protein</fullName>
    </recommendedName>
</protein>
<dbReference type="PANTHER" id="PTHR47989">
    <property type="entry name" value="OS01G0750732 PROTEIN"/>
    <property type="match status" value="1"/>
</dbReference>
<dbReference type="OrthoDB" id="40902at2759"/>
<accession>A0A388M8R7</accession>
<evidence type="ECO:0000256" key="3">
    <source>
        <dbReference type="SAM" id="MobiDB-lite"/>
    </source>
</evidence>
<proteinExistence type="predicted"/>
<evidence type="ECO:0000256" key="1">
    <source>
        <dbReference type="ARBA" id="ARBA00022741"/>
    </source>
</evidence>
<dbReference type="PANTHER" id="PTHR47989:SF61">
    <property type="entry name" value="PROTEIN KINASE DOMAIN-CONTAINING PROTEIN"/>
    <property type="match status" value="1"/>
</dbReference>
<feature type="domain" description="Protein kinase" evidence="4">
    <location>
        <begin position="561"/>
        <end position="862"/>
    </location>
</feature>
<dbReference type="InterPro" id="IPR001245">
    <property type="entry name" value="Ser-Thr/Tyr_kinase_cat_dom"/>
</dbReference>
<dbReference type="Gene3D" id="2.120.10.30">
    <property type="entry name" value="TolB, C-terminal domain"/>
    <property type="match status" value="1"/>
</dbReference>
<gene>
    <name evidence="5" type="ORF">CBR_g51365</name>
</gene>
<dbReference type="InterPro" id="IPR008271">
    <property type="entry name" value="Ser/Thr_kinase_AS"/>
</dbReference>
<dbReference type="SUPFAM" id="SSF50969">
    <property type="entry name" value="YVTN repeat-like/Quinoprotein amine dehydrogenase"/>
    <property type="match status" value="1"/>
</dbReference>
<keyword evidence="1" id="KW-0547">Nucleotide-binding</keyword>
<dbReference type="InterPro" id="IPR000719">
    <property type="entry name" value="Prot_kinase_dom"/>
</dbReference>
<organism evidence="5 6">
    <name type="scientific">Chara braunii</name>
    <name type="common">Braun's stonewort</name>
    <dbReference type="NCBI Taxonomy" id="69332"/>
    <lineage>
        <taxon>Eukaryota</taxon>
        <taxon>Viridiplantae</taxon>
        <taxon>Streptophyta</taxon>
        <taxon>Charophyceae</taxon>
        <taxon>Charales</taxon>
        <taxon>Characeae</taxon>
        <taxon>Chara</taxon>
    </lineage>
</organism>
<dbReference type="PROSITE" id="PS50011">
    <property type="entry name" value="PROTEIN_KINASE_DOM"/>
    <property type="match status" value="1"/>
</dbReference>